<dbReference type="InterPro" id="IPR003593">
    <property type="entry name" value="AAA+_ATPase"/>
</dbReference>
<feature type="transmembrane region" description="Helical" evidence="9">
    <location>
        <begin position="1099"/>
        <end position="1119"/>
    </location>
</feature>
<evidence type="ECO:0000313" key="12">
    <source>
        <dbReference type="EMBL" id="KAF2429831.1"/>
    </source>
</evidence>
<dbReference type="PANTHER" id="PTHR24223">
    <property type="entry name" value="ATP-BINDING CASSETTE SUB-FAMILY C"/>
    <property type="match status" value="1"/>
</dbReference>
<feature type="transmembrane region" description="Helical" evidence="9">
    <location>
        <begin position="99"/>
        <end position="118"/>
    </location>
</feature>
<comment type="caution">
    <text evidence="12">The sequence shown here is derived from an EMBL/GenBank/DDBJ whole genome shotgun (WGS) entry which is preliminary data.</text>
</comment>
<feature type="transmembrane region" description="Helical" evidence="9">
    <location>
        <begin position="499"/>
        <end position="524"/>
    </location>
</feature>
<evidence type="ECO:0000256" key="8">
    <source>
        <dbReference type="SAM" id="MobiDB-lite"/>
    </source>
</evidence>
<keyword evidence="7 9" id="KW-0472">Membrane</keyword>
<feature type="domain" description="ABC transporter" evidence="10">
    <location>
        <begin position="559"/>
        <end position="790"/>
    </location>
</feature>
<dbReference type="SMART" id="SM00382">
    <property type="entry name" value="AAA"/>
    <property type="match status" value="2"/>
</dbReference>
<dbReference type="Proteomes" id="UP000800235">
    <property type="component" value="Unassembled WGS sequence"/>
</dbReference>
<dbReference type="PANTHER" id="PTHR24223:SF345">
    <property type="entry name" value="ABC MULTIDRUG TRANSPORTER (EUROFUNG)"/>
    <property type="match status" value="1"/>
</dbReference>
<dbReference type="InterPro" id="IPR011527">
    <property type="entry name" value="ABC1_TM_dom"/>
</dbReference>
<evidence type="ECO:0000259" key="10">
    <source>
        <dbReference type="PROSITE" id="PS50893"/>
    </source>
</evidence>
<dbReference type="InterPro" id="IPR027417">
    <property type="entry name" value="P-loop_NTPase"/>
</dbReference>
<evidence type="ECO:0000256" key="3">
    <source>
        <dbReference type="ARBA" id="ARBA00022692"/>
    </source>
</evidence>
<keyword evidence="13" id="KW-1185">Reference proteome</keyword>
<dbReference type="GO" id="GO:0140359">
    <property type="term" value="F:ABC-type transporter activity"/>
    <property type="evidence" value="ECO:0007669"/>
    <property type="project" value="InterPro"/>
</dbReference>
<reference evidence="12" key="1">
    <citation type="journal article" date="2020" name="Stud. Mycol.">
        <title>101 Dothideomycetes genomes: a test case for predicting lifestyles and emergence of pathogens.</title>
        <authorList>
            <person name="Haridas S."/>
            <person name="Albert R."/>
            <person name="Binder M."/>
            <person name="Bloem J."/>
            <person name="Labutti K."/>
            <person name="Salamov A."/>
            <person name="Andreopoulos B."/>
            <person name="Baker S."/>
            <person name="Barry K."/>
            <person name="Bills G."/>
            <person name="Bluhm B."/>
            <person name="Cannon C."/>
            <person name="Castanera R."/>
            <person name="Culley D."/>
            <person name="Daum C."/>
            <person name="Ezra D."/>
            <person name="Gonzalez J."/>
            <person name="Henrissat B."/>
            <person name="Kuo A."/>
            <person name="Liang C."/>
            <person name="Lipzen A."/>
            <person name="Lutzoni F."/>
            <person name="Magnuson J."/>
            <person name="Mondo S."/>
            <person name="Nolan M."/>
            <person name="Ohm R."/>
            <person name="Pangilinan J."/>
            <person name="Park H.-J."/>
            <person name="Ramirez L."/>
            <person name="Alfaro M."/>
            <person name="Sun H."/>
            <person name="Tritt A."/>
            <person name="Yoshinaga Y."/>
            <person name="Zwiers L.-H."/>
            <person name="Turgeon B."/>
            <person name="Goodwin S."/>
            <person name="Spatafora J."/>
            <person name="Crous P."/>
            <person name="Grigoriev I."/>
        </authorList>
    </citation>
    <scope>NUCLEOTIDE SEQUENCE</scope>
    <source>
        <strain evidence="12">CBS 130266</strain>
    </source>
</reference>
<dbReference type="InterPro" id="IPR044726">
    <property type="entry name" value="ABCC_6TM_D2"/>
</dbReference>
<feature type="transmembrane region" description="Helical" evidence="9">
    <location>
        <begin position="457"/>
        <end position="479"/>
    </location>
</feature>
<evidence type="ECO:0000256" key="6">
    <source>
        <dbReference type="ARBA" id="ARBA00022989"/>
    </source>
</evidence>
<dbReference type="EMBL" id="MU007043">
    <property type="protein sequence ID" value="KAF2429831.1"/>
    <property type="molecule type" value="Genomic_DNA"/>
</dbReference>
<feature type="transmembrane region" description="Helical" evidence="9">
    <location>
        <begin position="1020"/>
        <end position="1039"/>
    </location>
</feature>
<dbReference type="CDD" id="cd18580">
    <property type="entry name" value="ABC_6TM_ABCC_D2"/>
    <property type="match status" value="1"/>
</dbReference>
<dbReference type="Gene3D" id="1.20.1560.10">
    <property type="entry name" value="ABC transporter type 1, transmembrane domain"/>
    <property type="match status" value="2"/>
</dbReference>
<dbReference type="PROSITE" id="PS50929">
    <property type="entry name" value="ABC_TM1F"/>
    <property type="match status" value="2"/>
</dbReference>
<dbReference type="OrthoDB" id="6500128at2759"/>
<dbReference type="InterPro" id="IPR003439">
    <property type="entry name" value="ABC_transporter-like_ATP-bd"/>
</dbReference>
<evidence type="ECO:0000256" key="1">
    <source>
        <dbReference type="ARBA" id="ARBA00004141"/>
    </source>
</evidence>
<accession>A0A9P4TY15</accession>
<dbReference type="InterPro" id="IPR036640">
    <property type="entry name" value="ABC1_TM_sf"/>
</dbReference>
<feature type="transmembrane region" description="Helical" evidence="9">
    <location>
        <begin position="384"/>
        <end position="404"/>
    </location>
</feature>
<dbReference type="FunFam" id="1.20.1560.10:FF:000066">
    <property type="entry name" value="ABC multidrug transporter (Eurofung)"/>
    <property type="match status" value="1"/>
</dbReference>
<keyword evidence="3 9" id="KW-0812">Transmembrane</keyword>
<dbReference type="GO" id="GO:0005524">
    <property type="term" value="F:ATP binding"/>
    <property type="evidence" value="ECO:0007669"/>
    <property type="project" value="UniProtKB-KW"/>
</dbReference>
<feature type="transmembrane region" description="Helical" evidence="9">
    <location>
        <begin position="265"/>
        <end position="288"/>
    </location>
</feature>
<feature type="compositionally biased region" description="Basic and acidic residues" evidence="8">
    <location>
        <begin position="806"/>
        <end position="824"/>
    </location>
</feature>
<evidence type="ECO:0000259" key="11">
    <source>
        <dbReference type="PROSITE" id="PS50929"/>
    </source>
</evidence>
<dbReference type="PROSITE" id="PS50893">
    <property type="entry name" value="ABC_TRANSPORTER_2"/>
    <property type="match status" value="2"/>
</dbReference>
<feature type="transmembrane region" description="Helical" evidence="9">
    <location>
        <begin position="67"/>
        <end position="87"/>
    </location>
</feature>
<feature type="transmembrane region" description="Helical" evidence="9">
    <location>
        <begin position="975"/>
        <end position="999"/>
    </location>
</feature>
<protein>
    <submittedName>
        <fullName evidence="12">ABC transporter</fullName>
    </submittedName>
</protein>
<proteinExistence type="predicted"/>
<sequence>MAFHKCSNDNSFGPGVQGCRDNFDFTLRFGHVFFSLLPSAVFLILAIANVAHLYCQRILIAGETFQRLKLVASLVYVSTQLSLLILLCKQDVYTDSLAVAAAALALVVTPFICVISYLEHSRSLRPSILLNLYLCLTILFDAVQSRTLLIGASERSSTRTFMAAIGVKIILLFLEAQGERRWIISIDRSMSPEETCGPISISTFYWLNKLLIKGTRKMLLMEDLYPLDQALSTSVVAGDGWNQQAVHGQLGKWNLLYIMLKVLKLSFFAPVPFRIGVIGFSFCQPFLINRITKYLGTPANSTQANIGYGLIGATAISYLGLTITKAPYAYFNWRYVIKARGYLVARIFKRMTELRSSAAHDSSLTLMSSDVERIRAGLMSIHDLWASFCLLLFGVTLILGRYAGRRQSTWQEKLQKRVGSTAHIIAHLKAMKMSELAEQLSSSVLDMREIELDASRGWGMIAIFCAIVALAPSMLAPVFTFASTNKSLDTSKIFTSLSYLILLTTPLQSLFQVIPVMVSGPACLERIAKFLSLESQTDFRKFISDGNHPSKDLKHHSHYQRSVVIKNGQFGWSEDKPVLADINIIVASSQFLIVIGTVGSGKSTLCNAILGEVPFAQGETILFQQNIGLCSQTPFLPNDTVRNIVVGFFDFDRGWYDEILDATALQQDIQSWDEGDQTMVGTKGASLSGGQRHRVAIARALYSRAKFLIFDDPFSGLDRATEDQIVEQLFSIKGLLRRQQVTVVLSTHALRHLPMAETIIVLNEAGRIAEVGTYEDLVAQGNLATLLPEASGFHRTRTEGMTGSERSIDNRPPKSQKREAEVTDKARQRGDLAIYHHYFTTIGLVYAVPFVILGVALGFLWTFPPIWLKFWADSNTYRSRNGYYIGIYGTLSATGLFTVTLFIWLNMITMAMRSGRLFHQRVLSTPMAASLFFHTDVDVGVTINRFPQDLSVTDTELSAALSNTAVTSMVSVGQAVVIATASPYIAAGYPVLILVMYFIQKMYLKTSRQMRYMDLEAKSPLYTHFIETIAGIVTIRAFRSQNRHVAQNHALLDNSQRPFYLLAMIQQWLMMVLNFVVAAVATILVALATQLRANSGFTGVGLISLMTFSEMLTSIILNWTQLETSISAVSRLKSFSKTVKDENREEEVVRPREWWPETGRIEIEGVSAAYGNAEDDHVINFALRDITLSISAGEKLALVGRTGSEKSSLLLLLMRFLDPLPPTCQRMVIDDIPLHIIHRGTLRSRLIAMPQDPFFLPDGSTFMANLDPYDKASVEECTDVLQEVGLIELINERGGLSEAMNPGSISEGQKQLFSVGRAVLRARQRAKLSIQGEKGGKGGKVQNGGILLLDEITSSVDKQTDELIQKIIRMEFDRYTIIAVAHRIETVLDFDRVAVMEEGRIKEIGEPRIMLGRKNDRG</sequence>
<evidence type="ECO:0000256" key="5">
    <source>
        <dbReference type="ARBA" id="ARBA00022840"/>
    </source>
</evidence>
<feature type="domain" description="ABC transporter" evidence="10">
    <location>
        <begin position="1161"/>
        <end position="1417"/>
    </location>
</feature>
<feature type="transmembrane region" description="Helical" evidence="9">
    <location>
        <begin position="883"/>
        <end position="905"/>
    </location>
</feature>
<feature type="transmembrane region" description="Helical" evidence="9">
    <location>
        <begin position="838"/>
        <end position="863"/>
    </location>
</feature>
<feature type="transmembrane region" description="Helical" evidence="9">
    <location>
        <begin position="1059"/>
        <end position="1087"/>
    </location>
</feature>
<keyword evidence="5" id="KW-0067">ATP-binding</keyword>
<feature type="domain" description="ABC transmembrane type-1" evidence="11">
    <location>
        <begin position="851"/>
        <end position="1124"/>
    </location>
</feature>
<dbReference type="GO" id="GO:0016887">
    <property type="term" value="F:ATP hydrolysis activity"/>
    <property type="evidence" value="ECO:0007669"/>
    <property type="project" value="InterPro"/>
</dbReference>
<evidence type="ECO:0000256" key="7">
    <source>
        <dbReference type="ARBA" id="ARBA00023136"/>
    </source>
</evidence>
<organism evidence="12 13">
    <name type="scientific">Tothia fuscella</name>
    <dbReference type="NCBI Taxonomy" id="1048955"/>
    <lineage>
        <taxon>Eukaryota</taxon>
        <taxon>Fungi</taxon>
        <taxon>Dikarya</taxon>
        <taxon>Ascomycota</taxon>
        <taxon>Pezizomycotina</taxon>
        <taxon>Dothideomycetes</taxon>
        <taxon>Pleosporomycetidae</taxon>
        <taxon>Venturiales</taxon>
        <taxon>Cylindrosympodiaceae</taxon>
        <taxon>Tothia</taxon>
    </lineage>
</organism>
<evidence type="ECO:0000256" key="2">
    <source>
        <dbReference type="ARBA" id="ARBA00022448"/>
    </source>
</evidence>
<dbReference type="InterPro" id="IPR050173">
    <property type="entry name" value="ABC_transporter_C-like"/>
</dbReference>
<dbReference type="SUPFAM" id="SSF90123">
    <property type="entry name" value="ABC transporter transmembrane region"/>
    <property type="match status" value="2"/>
</dbReference>
<feature type="domain" description="ABC transmembrane type-1" evidence="11">
    <location>
        <begin position="273"/>
        <end position="519"/>
    </location>
</feature>
<dbReference type="GO" id="GO:0016020">
    <property type="term" value="C:membrane"/>
    <property type="evidence" value="ECO:0007669"/>
    <property type="project" value="UniProtKB-SubCell"/>
</dbReference>
<name>A0A9P4TY15_9PEZI</name>
<keyword evidence="4" id="KW-0547">Nucleotide-binding</keyword>
<dbReference type="Gene3D" id="3.40.50.300">
    <property type="entry name" value="P-loop containing nucleotide triphosphate hydrolases"/>
    <property type="match status" value="2"/>
</dbReference>
<dbReference type="Pfam" id="PF00005">
    <property type="entry name" value="ABC_tran"/>
    <property type="match status" value="2"/>
</dbReference>
<dbReference type="SUPFAM" id="SSF52540">
    <property type="entry name" value="P-loop containing nucleoside triphosphate hydrolases"/>
    <property type="match status" value="2"/>
</dbReference>
<keyword evidence="2" id="KW-0813">Transport</keyword>
<keyword evidence="6 9" id="KW-1133">Transmembrane helix</keyword>
<evidence type="ECO:0000256" key="4">
    <source>
        <dbReference type="ARBA" id="ARBA00022741"/>
    </source>
</evidence>
<feature type="region of interest" description="Disordered" evidence="8">
    <location>
        <begin position="797"/>
        <end position="824"/>
    </location>
</feature>
<dbReference type="Pfam" id="PF24357">
    <property type="entry name" value="TMD0_ABC"/>
    <property type="match status" value="1"/>
</dbReference>
<feature type="transmembrane region" description="Helical" evidence="9">
    <location>
        <begin position="32"/>
        <end position="55"/>
    </location>
</feature>
<comment type="subcellular location">
    <subcellularLocation>
        <location evidence="1">Membrane</location>
        <topology evidence="1">Multi-pass membrane protein</topology>
    </subcellularLocation>
</comment>
<evidence type="ECO:0000313" key="13">
    <source>
        <dbReference type="Proteomes" id="UP000800235"/>
    </source>
</evidence>
<gene>
    <name evidence="12" type="ORF">EJ08DRAFT_688114</name>
</gene>
<dbReference type="Pfam" id="PF00664">
    <property type="entry name" value="ABC_membrane"/>
    <property type="match status" value="1"/>
</dbReference>
<evidence type="ECO:0000256" key="9">
    <source>
        <dbReference type="SAM" id="Phobius"/>
    </source>
</evidence>
<dbReference type="InterPro" id="IPR056227">
    <property type="entry name" value="TMD0_ABC"/>
</dbReference>